<evidence type="ECO:0000256" key="1">
    <source>
        <dbReference type="ARBA" id="ARBA00006484"/>
    </source>
</evidence>
<keyword evidence="4" id="KW-1185">Reference proteome</keyword>
<dbReference type="Gene3D" id="3.40.50.720">
    <property type="entry name" value="NAD(P)-binding Rossmann-like Domain"/>
    <property type="match status" value="1"/>
</dbReference>
<dbReference type="AlphaFoldDB" id="A0A840RZ21"/>
<gene>
    <name evidence="3" type="ORF">HNR39_004232</name>
</gene>
<dbReference type="InterPro" id="IPR036291">
    <property type="entry name" value="NAD(P)-bd_dom_sf"/>
</dbReference>
<dbReference type="Proteomes" id="UP000571084">
    <property type="component" value="Unassembled WGS sequence"/>
</dbReference>
<name>A0A840RZ21_9BURK</name>
<proteinExistence type="inferred from homology"/>
<reference evidence="3 4" key="1">
    <citation type="submission" date="2020-08" db="EMBL/GenBank/DDBJ databases">
        <title>Genomic Encyclopedia of Type Strains, Phase IV (KMG-IV): sequencing the most valuable type-strain genomes for metagenomic binning, comparative biology and taxonomic classification.</title>
        <authorList>
            <person name="Goeker M."/>
        </authorList>
    </citation>
    <scope>NUCLEOTIDE SEQUENCE [LARGE SCALE GENOMIC DNA]</scope>
    <source>
        <strain evidence="3 4">DSM 23240</strain>
    </source>
</reference>
<evidence type="ECO:0000313" key="3">
    <source>
        <dbReference type="EMBL" id="MBB5202368.1"/>
    </source>
</evidence>
<organism evidence="3 4">
    <name type="scientific">Glaciimonas immobilis</name>
    <dbReference type="NCBI Taxonomy" id="728004"/>
    <lineage>
        <taxon>Bacteria</taxon>
        <taxon>Pseudomonadati</taxon>
        <taxon>Pseudomonadota</taxon>
        <taxon>Betaproteobacteria</taxon>
        <taxon>Burkholderiales</taxon>
        <taxon>Oxalobacteraceae</taxon>
        <taxon>Glaciimonas</taxon>
    </lineage>
</organism>
<dbReference type="EMBL" id="JACHHQ010000014">
    <property type="protein sequence ID" value="MBB5202368.1"/>
    <property type="molecule type" value="Genomic_DNA"/>
</dbReference>
<dbReference type="SUPFAM" id="SSF51735">
    <property type="entry name" value="NAD(P)-binding Rossmann-fold domains"/>
    <property type="match status" value="1"/>
</dbReference>
<dbReference type="Pfam" id="PF00106">
    <property type="entry name" value="adh_short"/>
    <property type="match status" value="1"/>
</dbReference>
<dbReference type="GO" id="GO:0016491">
    <property type="term" value="F:oxidoreductase activity"/>
    <property type="evidence" value="ECO:0007669"/>
    <property type="project" value="UniProtKB-KW"/>
</dbReference>
<keyword evidence="2" id="KW-0560">Oxidoreductase</keyword>
<dbReference type="InterPro" id="IPR002347">
    <property type="entry name" value="SDR_fam"/>
</dbReference>
<comment type="caution">
    <text evidence="3">The sequence shown here is derived from an EMBL/GenBank/DDBJ whole genome shotgun (WGS) entry which is preliminary data.</text>
</comment>
<dbReference type="GO" id="GO:0016020">
    <property type="term" value="C:membrane"/>
    <property type="evidence" value="ECO:0007669"/>
    <property type="project" value="TreeGrafter"/>
</dbReference>
<comment type="similarity">
    <text evidence="1">Belongs to the short-chain dehydrogenases/reductases (SDR) family.</text>
</comment>
<accession>A0A840RZ21</accession>
<dbReference type="PRINTS" id="PR00081">
    <property type="entry name" value="GDHRDH"/>
</dbReference>
<sequence length="261" mass="28292">MTFLNPMNPILADWHQQRVWVLGASSGIGAETARQLLAKGARVALSSRSADALVKIANGHANALTVALDITQHETVIAARDHIVHTWQGIDLILIVAGGYGEMRADSFDLALANRLIDLNLRGVMHCLDATLPVLLQQQKGAIGIVASVAGYSGLPKAMAYGATKAALINLSECLYLDLRPRGIGVYLINPGFVETPLTANNDFPMPSIMSASSAAESLIEGLERGQFHIHFPKKFTNWLRFARLLPYRAYFALIHKVTGL</sequence>
<protein>
    <submittedName>
        <fullName evidence="3">Short-subunit dehydrogenase</fullName>
    </submittedName>
</protein>
<dbReference type="PANTHER" id="PTHR44196:SF1">
    <property type="entry name" value="DEHYDROGENASE_REDUCTASE SDR FAMILY MEMBER 7B"/>
    <property type="match status" value="1"/>
</dbReference>
<evidence type="ECO:0000256" key="2">
    <source>
        <dbReference type="ARBA" id="ARBA00023002"/>
    </source>
</evidence>
<dbReference type="PANTHER" id="PTHR44196">
    <property type="entry name" value="DEHYDROGENASE/REDUCTASE SDR FAMILY MEMBER 7B"/>
    <property type="match status" value="1"/>
</dbReference>
<dbReference type="RefSeq" id="WP_168056054.1">
    <property type="nucleotide sequence ID" value="NZ_JAAOZT010000008.1"/>
</dbReference>
<evidence type="ECO:0000313" key="4">
    <source>
        <dbReference type="Proteomes" id="UP000571084"/>
    </source>
</evidence>